<keyword evidence="5" id="KW-1185">Reference proteome</keyword>
<comment type="caution">
    <text evidence="4">The sequence shown here is derived from an EMBL/GenBank/DDBJ whole genome shotgun (WGS) entry which is preliminary data.</text>
</comment>
<dbReference type="AlphaFoldDB" id="A0A1R1YGV7"/>
<feature type="compositionally biased region" description="Polar residues" evidence="1">
    <location>
        <begin position="143"/>
        <end position="152"/>
    </location>
</feature>
<dbReference type="InterPro" id="IPR018767">
    <property type="entry name" value="Brl1/Brr6_dom"/>
</dbReference>
<feature type="compositionally biased region" description="Acidic residues" evidence="1">
    <location>
        <begin position="157"/>
        <end position="169"/>
    </location>
</feature>
<protein>
    <submittedName>
        <fullName evidence="4">Nucleus export protein BRR6</fullName>
    </submittedName>
</protein>
<evidence type="ECO:0000313" key="5">
    <source>
        <dbReference type="Proteomes" id="UP000187283"/>
    </source>
</evidence>
<dbReference type="GO" id="GO:0006998">
    <property type="term" value="P:nuclear envelope organization"/>
    <property type="evidence" value="ECO:0007669"/>
    <property type="project" value="InterPro"/>
</dbReference>
<dbReference type="GO" id="GO:0055088">
    <property type="term" value="P:lipid homeostasis"/>
    <property type="evidence" value="ECO:0007669"/>
    <property type="project" value="InterPro"/>
</dbReference>
<accession>A0A1R1YGV7</accession>
<keyword evidence="2" id="KW-0472">Membrane</keyword>
<feature type="region of interest" description="Disordered" evidence="1">
    <location>
        <begin position="1"/>
        <end position="53"/>
    </location>
</feature>
<dbReference type="PANTHER" id="PTHR28136:SF1">
    <property type="entry name" value="NUCLEUS EXPORT PROTEIN BRL1"/>
    <property type="match status" value="1"/>
</dbReference>
<feature type="region of interest" description="Disordered" evidence="1">
    <location>
        <begin position="407"/>
        <end position="432"/>
    </location>
</feature>
<dbReference type="InterPro" id="IPR040202">
    <property type="entry name" value="Brl1/Brr6"/>
</dbReference>
<feature type="domain" description="Brl1/Brr6" evidence="3">
    <location>
        <begin position="229"/>
        <end position="349"/>
    </location>
</feature>
<feature type="region of interest" description="Disordered" evidence="1">
    <location>
        <begin position="143"/>
        <end position="170"/>
    </location>
</feature>
<feature type="compositionally biased region" description="Polar residues" evidence="1">
    <location>
        <begin position="1"/>
        <end position="12"/>
    </location>
</feature>
<feature type="transmembrane region" description="Helical" evidence="2">
    <location>
        <begin position="319"/>
        <end position="340"/>
    </location>
</feature>
<reference evidence="4 5" key="1">
    <citation type="submission" date="2017-01" db="EMBL/GenBank/DDBJ databases">
        <authorList>
            <person name="Mah S.A."/>
            <person name="Swanson W.J."/>
            <person name="Moy G.W."/>
            <person name="Vacquier V.D."/>
        </authorList>
    </citation>
    <scope>NUCLEOTIDE SEQUENCE [LARGE SCALE GENOMIC DNA]</scope>
    <source>
        <strain evidence="4 5">GSMNP</strain>
    </source>
</reference>
<dbReference type="PANTHER" id="PTHR28136">
    <property type="entry name" value="NUCLEUS EXPORT PROTEIN BRR6"/>
    <property type="match status" value="1"/>
</dbReference>
<dbReference type="Proteomes" id="UP000187283">
    <property type="component" value="Unassembled WGS sequence"/>
</dbReference>
<dbReference type="GO" id="GO:0031965">
    <property type="term" value="C:nuclear membrane"/>
    <property type="evidence" value="ECO:0007669"/>
    <property type="project" value="InterPro"/>
</dbReference>
<keyword evidence="2" id="KW-0812">Transmembrane</keyword>
<feature type="compositionally biased region" description="Polar residues" evidence="1">
    <location>
        <begin position="408"/>
        <end position="421"/>
    </location>
</feature>
<dbReference type="SMART" id="SM01042">
    <property type="entry name" value="Brr6_like_C_C"/>
    <property type="match status" value="1"/>
</dbReference>
<dbReference type="Pfam" id="PF10104">
    <property type="entry name" value="Brr6_like_C_C"/>
    <property type="match status" value="1"/>
</dbReference>
<feature type="compositionally biased region" description="Basic and acidic residues" evidence="1">
    <location>
        <begin position="15"/>
        <end position="25"/>
    </location>
</feature>
<feature type="transmembrane region" description="Helical" evidence="2">
    <location>
        <begin position="235"/>
        <end position="256"/>
    </location>
</feature>
<sequence>MDIDISETTTSWLKLDPKNRDEPPRKRTFFGNFRNEDGTNVNNEEEIEPKKDLGYGTGAPFIFTTPKSMEKIRDIELDSIENEFTKSSTRGLDSRPISLNVAKKASKERSLVLSKLYSASQKKTHGDTRSKTINLDEINKLQITPNRANNKPISLDSSDESSESSTSEDDLFKDTGLYKKIYPGSAKYNNKSSSKTSSHKSYRNKIKLDSAFESTIRNLQVHRDIPSVVSGYIQLMFNIFMAGVVLVVVIQVVRIVNSDIERKIMEYSAEIAHEIATCSKKYLENKCDPLTRVPAMETECRNWEACMNRDPILVGRGKITAETLAEIAFFLLFYFGSLYINNTVLSSYRKNKHDQNQNQNIPFPAERTGHFLINGLDNSKNISSSSNFSKDGLGSFTAPQRSRLFSDFTHTPLSSRGTPTANRDRDRFKSLD</sequence>
<proteinExistence type="predicted"/>
<feature type="compositionally biased region" description="Basic and acidic residues" evidence="1">
    <location>
        <begin position="422"/>
        <end position="432"/>
    </location>
</feature>
<organism evidence="4 5">
    <name type="scientific">Smittium culicis</name>
    <dbReference type="NCBI Taxonomy" id="133412"/>
    <lineage>
        <taxon>Eukaryota</taxon>
        <taxon>Fungi</taxon>
        <taxon>Fungi incertae sedis</taxon>
        <taxon>Zoopagomycota</taxon>
        <taxon>Kickxellomycotina</taxon>
        <taxon>Harpellomycetes</taxon>
        <taxon>Harpellales</taxon>
        <taxon>Legeriomycetaceae</taxon>
        <taxon>Smittium</taxon>
    </lineage>
</organism>
<dbReference type="OrthoDB" id="5961at2759"/>
<evidence type="ECO:0000259" key="3">
    <source>
        <dbReference type="SMART" id="SM01042"/>
    </source>
</evidence>
<name>A0A1R1YGV7_9FUNG</name>
<dbReference type="EMBL" id="LSSN01000063">
    <property type="protein sequence ID" value="OMJ26142.1"/>
    <property type="molecule type" value="Genomic_DNA"/>
</dbReference>
<evidence type="ECO:0000256" key="2">
    <source>
        <dbReference type="SAM" id="Phobius"/>
    </source>
</evidence>
<evidence type="ECO:0000313" key="4">
    <source>
        <dbReference type="EMBL" id="OMJ26142.1"/>
    </source>
</evidence>
<evidence type="ECO:0000256" key="1">
    <source>
        <dbReference type="SAM" id="MobiDB-lite"/>
    </source>
</evidence>
<dbReference type="STRING" id="133412.A0A1R1YGV7"/>
<gene>
    <name evidence="4" type="ORF">AYI70_g404</name>
</gene>
<keyword evidence="2" id="KW-1133">Transmembrane helix</keyword>